<dbReference type="FunFam" id="3.30.200.20:FF:000021">
    <property type="entry name" value="probable serine/threonine-protein kinase At1g54610"/>
    <property type="match status" value="1"/>
</dbReference>
<evidence type="ECO:0000256" key="1">
    <source>
        <dbReference type="ARBA" id="ARBA00006485"/>
    </source>
</evidence>
<dbReference type="PROSITE" id="PS50011">
    <property type="entry name" value="PROTEIN_KINASE_DOM"/>
    <property type="match status" value="1"/>
</dbReference>
<dbReference type="InterPro" id="IPR011009">
    <property type="entry name" value="Kinase-like_dom_sf"/>
</dbReference>
<accession>A0A438KM82</accession>
<dbReference type="InterPro" id="IPR017441">
    <property type="entry name" value="Protein_kinase_ATP_BS"/>
</dbReference>
<dbReference type="SMART" id="SM00220">
    <property type="entry name" value="S_TKc"/>
    <property type="match status" value="1"/>
</dbReference>
<dbReference type="Gene3D" id="1.10.510.10">
    <property type="entry name" value="Transferase(Phosphotransferase) domain 1"/>
    <property type="match status" value="1"/>
</dbReference>
<dbReference type="PANTHER" id="PTHR24056:SF176">
    <property type="entry name" value="OS01G0367700 PROTEIN"/>
    <property type="match status" value="1"/>
</dbReference>
<name>A0A438KM82_VITVI</name>
<dbReference type="InterPro" id="IPR008271">
    <property type="entry name" value="Ser/Thr_kinase_AS"/>
</dbReference>
<dbReference type="AlphaFoldDB" id="A0A438KM82"/>
<proteinExistence type="inferred from homology"/>
<dbReference type="SUPFAM" id="SSF56112">
    <property type="entry name" value="Protein kinase-like (PK-like)"/>
    <property type="match status" value="1"/>
</dbReference>
<protein>
    <submittedName>
        <fullName evidence="11">Putative serine/threonine-protein kinase</fullName>
    </submittedName>
</protein>
<feature type="region of interest" description="Disordered" evidence="9">
    <location>
        <begin position="39"/>
        <end position="81"/>
    </location>
</feature>
<feature type="region of interest" description="Disordered" evidence="9">
    <location>
        <begin position="446"/>
        <end position="473"/>
    </location>
</feature>
<keyword evidence="5 11" id="KW-0418">Kinase</keyword>
<dbReference type="InterPro" id="IPR000719">
    <property type="entry name" value="Prot_kinase_dom"/>
</dbReference>
<dbReference type="CDD" id="cd07840">
    <property type="entry name" value="STKc_CDK9_like"/>
    <property type="match status" value="1"/>
</dbReference>
<comment type="caution">
    <text evidence="11">The sequence shown here is derived from an EMBL/GenBank/DDBJ whole genome shotgun (WGS) entry which is preliminary data.</text>
</comment>
<dbReference type="Gene3D" id="3.30.200.20">
    <property type="entry name" value="Phosphorylase Kinase, domain 1"/>
    <property type="match status" value="1"/>
</dbReference>
<evidence type="ECO:0000259" key="10">
    <source>
        <dbReference type="PROSITE" id="PS50011"/>
    </source>
</evidence>
<dbReference type="GO" id="GO:0005524">
    <property type="term" value="F:ATP binding"/>
    <property type="evidence" value="ECO:0007669"/>
    <property type="project" value="UniProtKB-UniRule"/>
</dbReference>
<dbReference type="Proteomes" id="UP000288805">
    <property type="component" value="Unassembled WGS sequence"/>
</dbReference>
<evidence type="ECO:0000313" key="11">
    <source>
        <dbReference type="EMBL" id="RVX22319.1"/>
    </source>
</evidence>
<dbReference type="Pfam" id="PF00069">
    <property type="entry name" value="Pkinase"/>
    <property type="match status" value="1"/>
</dbReference>
<evidence type="ECO:0000256" key="7">
    <source>
        <dbReference type="PROSITE-ProRule" id="PRU10141"/>
    </source>
</evidence>
<feature type="compositionally biased region" description="Basic and acidic residues" evidence="9">
    <location>
        <begin position="458"/>
        <end position="473"/>
    </location>
</feature>
<dbReference type="GO" id="GO:0004674">
    <property type="term" value="F:protein serine/threonine kinase activity"/>
    <property type="evidence" value="ECO:0007669"/>
    <property type="project" value="UniProtKB-KW"/>
</dbReference>
<organism evidence="11 12">
    <name type="scientific">Vitis vinifera</name>
    <name type="common">Grape</name>
    <dbReference type="NCBI Taxonomy" id="29760"/>
    <lineage>
        <taxon>Eukaryota</taxon>
        <taxon>Viridiplantae</taxon>
        <taxon>Streptophyta</taxon>
        <taxon>Embryophyta</taxon>
        <taxon>Tracheophyta</taxon>
        <taxon>Spermatophyta</taxon>
        <taxon>Magnoliopsida</taxon>
        <taxon>eudicotyledons</taxon>
        <taxon>Gunneridae</taxon>
        <taxon>Pentapetalae</taxon>
        <taxon>rosids</taxon>
        <taxon>Vitales</taxon>
        <taxon>Vitaceae</taxon>
        <taxon>Viteae</taxon>
        <taxon>Vitis</taxon>
    </lineage>
</organism>
<feature type="binding site" evidence="7">
    <location>
        <position position="139"/>
    </location>
    <ligand>
        <name>ATP</name>
        <dbReference type="ChEBI" id="CHEBI:30616"/>
    </ligand>
</feature>
<keyword evidence="4 7" id="KW-0547">Nucleotide-binding</keyword>
<feature type="compositionally biased region" description="Low complexity" evidence="9">
    <location>
        <begin position="66"/>
        <end position="75"/>
    </location>
</feature>
<evidence type="ECO:0000256" key="4">
    <source>
        <dbReference type="ARBA" id="ARBA00022741"/>
    </source>
</evidence>
<evidence type="ECO:0000256" key="6">
    <source>
        <dbReference type="ARBA" id="ARBA00022840"/>
    </source>
</evidence>
<feature type="domain" description="Protein kinase" evidence="10">
    <location>
        <begin position="110"/>
        <end position="441"/>
    </location>
</feature>
<dbReference type="FunFam" id="1.10.510.10:FF:000624">
    <property type="entry name" value="Mitogen-activated protein kinase"/>
    <property type="match status" value="1"/>
</dbReference>
<dbReference type="InterPro" id="IPR050108">
    <property type="entry name" value="CDK"/>
</dbReference>
<dbReference type="PANTHER" id="PTHR24056">
    <property type="entry name" value="CELL DIVISION PROTEIN KINASE"/>
    <property type="match status" value="1"/>
</dbReference>
<evidence type="ECO:0000256" key="9">
    <source>
        <dbReference type="SAM" id="MobiDB-lite"/>
    </source>
</evidence>
<evidence type="ECO:0000313" key="12">
    <source>
        <dbReference type="Proteomes" id="UP000288805"/>
    </source>
</evidence>
<gene>
    <name evidence="11" type="primary">VvCHDp000108_12</name>
    <name evidence="11" type="ORF">CK203_001476</name>
</gene>
<comment type="similarity">
    <text evidence="1">Belongs to the protein kinase superfamily. CMGC Ser/Thr protein kinase family. CDC2/CDKX subfamily.</text>
</comment>
<dbReference type="PROSITE" id="PS00107">
    <property type="entry name" value="PROTEIN_KINASE_ATP"/>
    <property type="match status" value="1"/>
</dbReference>
<evidence type="ECO:0000256" key="3">
    <source>
        <dbReference type="ARBA" id="ARBA00022679"/>
    </source>
</evidence>
<dbReference type="EMBL" id="QGNW01000004">
    <property type="protein sequence ID" value="RVX22319.1"/>
    <property type="molecule type" value="Genomic_DNA"/>
</dbReference>
<feature type="compositionally biased region" description="Basic and acidic residues" evidence="9">
    <location>
        <begin position="39"/>
        <end position="58"/>
    </location>
</feature>
<evidence type="ECO:0000256" key="8">
    <source>
        <dbReference type="RuleBase" id="RU000304"/>
    </source>
</evidence>
<sequence length="473" mass="53204">MGCVFGREVSAKRVVERREDRDVAAAEAAAATVAVVRVEKEEVRNGGDRKEEEKEGSVRSRRRSGRPNPRLSNPPKNVHGEQVAAGWPSWLSAAAGEAINGWTPRRADTFEKLDKIGQGTYSNVYKARDTLTGKIVALKKVRFDNLEPESVKFMAREIHILRRLDHPNVVKLEGLVTSRMSCSLYLVFEYMEHDLAGLAASPGIKFTEPQVKCYMHQLLSGLEHCHNRNVLHRDIKGSNLLLDNGGVLKIADFGLASTFDPNHKQPMTSRVVTLWYRPPELLLGATEYGVGVDLWSAGCILAELLAGKPIMPGRTEEGPDFFSTQYSTLLIPILFRQGVVNHHLFFRVQGCLFSYVRKRTVPRVEQLHKIFKLCGSPSEEYWKKSKLPHATIFKPQQSYKRCIAETFKDFPASSLPLIETLLAIDPAERQTATAALRSEFFTTKPYACEPSSLPKYPPSKEMDAKLRDEEARR</sequence>
<reference evidence="11 12" key="1">
    <citation type="journal article" date="2018" name="PLoS Genet.">
        <title>Population sequencing reveals clonal diversity and ancestral inbreeding in the grapevine cultivar Chardonnay.</title>
        <authorList>
            <person name="Roach M.J."/>
            <person name="Johnson D.L."/>
            <person name="Bohlmann J."/>
            <person name="van Vuuren H.J."/>
            <person name="Jones S.J."/>
            <person name="Pretorius I.S."/>
            <person name="Schmidt S.A."/>
            <person name="Borneman A.R."/>
        </authorList>
    </citation>
    <scope>NUCLEOTIDE SEQUENCE [LARGE SCALE GENOMIC DNA]</scope>
    <source>
        <strain evidence="12">cv. Chardonnay</strain>
        <tissue evidence="11">Leaf</tissue>
    </source>
</reference>
<keyword evidence="6 7" id="KW-0067">ATP-binding</keyword>
<dbReference type="PROSITE" id="PS00108">
    <property type="entry name" value="PROTEIN_KINASE_ST"/>
    <property type="match status" value="1"/>
</dbReference>
<evidence type="ECO:0000256" key="2">
    <source>
        <dbReference type="ARBA" id="ARBA00022527"/>
    </source>
</evidence>
<evidence type="ECO:0000256" key="5">
    <source>
        <dbReference type="ARBA" id="ARBA00022777"/>
    </source>
</evidence>
<keyword evidence="3" id="KW-0808">Transferase</keyword>
<keyword evidence="2 8" id="KW-0723">Serine/threonine-protein kinase</keyword>